<dbReference type="SUPFAM" id="SSF140459">
    <property type="entry name" value="PE/PPE dimer-like"/>
    <property type="match status" value="1"/>
</dbReference>
<gene>
    <name evidence="4" type="ORF">BST29_03995</name>
</gene>
<dbReference type="EMBL" id="MVHV01000003">
    <property type="protein sequence ID" value="ORA84740.1"/>
    <property type="molecule type" value="Genomic_DNA"/>
</dbReference>
<evidence type="ECO:0000313" key="4">
    <source>
        <dbReference type="EMBL" id="ORA84740.1"/>
    </source>
</evidence>
<dbReference type="Gene3D" id="1.20.1260.20">
    <property type="entry name" value="PPE superfamily"/>
    <property type="match status" value="1"/>
</dbReference>
<evidence type="ECO:0008006" key="6">
    <source>
        <dbReference type="Google" id="ProtNLM"/>
    </source>
</evidence>
<dbReference type="InterPro" id="IPR038332">
    <property type="entry name" value="PPE_sf"/>
</dbReference>
<name>A0ABX3SVT7_MYCMA</name>
<organism evidence="4 5">
    <name type="scientific">Mycobacterium malmoense</name>
    <dbReference type="NCBI Taxonomy" id="1780"/>
    <lineage>
        <taxon>Bacteria</taxon>
        <taxon>Bacillati</taxon>
        <taxon>Actinomycetota</taxon>
        <taxon>Actinomycetes</taxon>
        <taxon>Mycobacteriales</taxon>
        <taxon>Mycobacteriaceae</taxon>
        <taxon>Mycobacterium</taxon>
    </lineage>
</organism>
<evidence type="ECO:0000313" key="5">
    <source>
        <dbReference type="Proteomes" id="UP000243140"/>
    </source>
</evidence>
<protein>
    <recommendedName>
        <fullName evidence="6">PPE family protein</fullName>
    </recommendedName>
</protein>
<feature type="domain" description="PPE family C-terminal" evidence="3">
    <location>
        <begin position="321"/>
        <end position="402"/>
    </location>
</feature>
<evidence type="ECO:0000259" key="3">
    <source>
        <dbReference type="Pfam" id="PF12484"/>
    </source>
</evidence>
<sequence length="406" mass="40135">MAIDFGALPPEVNSARIYSGPGSTSLTAAASAWNSLAAELNSAALGYDNIVTQLSSEEWLGPASASMATAVQPYVEWMTTTATQAEQAATQAQAAAAAYEATFASIVPPPVIAANRAELAQATASNLLGQNNGIIAQLEAQYAEFWAQDAAAMYNYAGSSASASKVTPYTAAPTIANPAAATTQAAATASTPAASIQQSLQSFLGQITSQLQNLASPTGTSSLVSQLSSSNPLLTEVWFLLSGQTTLPTNVATFLTGYNNFSSFFYNTEGLPYFSVGMGNFGIQMAKTLGAITAPAAAAAAAVPKGLPGLGGLLGGAGGAAAHLGSATSIGKLSVPISWAGGASAAAPHATAIPVSAISAAPEAAGGPGNLLGGMPLAGVGSGTAGGAGPRYGFRPTVMARPPLGG</sequence>
<dbReference type="PANTHER" id="PTHR46766">
    <property type="entry name" value="GLUTAMINE-RICH PROTEIN 2"/>
    <property type="match status" value="1"/>
</dbReference>
<dbReference type="Pfam" id="PF00823">
    <property type="entry name" value="PPE"/>
    <property type="match status" value="1"/>
</dbReference>
<proteinExistence type="inferred from homology"/>
<feature type="domain" description="PPE" evidence="2">
    <location>
        <begin position="4"/>
        <end position="166"/>
    </location>
</feature>
<dbReference type="Pfam" id="PF12484">
    <property type="entry name" value="PPE-SVP"/>
    <property type="match status" value="1"/>
</dbReference>
<comment type="similarity">
    <text evidence="1">Belongs to the mycobacterial PPE family.</text>
</comment>
<accession>A0ABX3SVT7</accession>
<dbReference type="Proteomes" id="UP000243140">
    <property type="component" value="Unassembled WGS sequence"/>
</dbReference>
<dbReference type="InterPro" id="IPR000030">
    <property type="entry name" value="PPE_dom"/>
</dbReference>
<dbReference type="RefSeq" id="WP_083009680.1">
    <property type="nucleotide sequence ID" value="NZ_CP060015.1"/>
</dbReference>
<evidence type="ECO:0000259" key="2">
    <source>
        <dbReference type="Pfam" id="PF00823"/>
    </source>
</evidence>
<dbReference type="PANTHER" id="PTHR46766:SF1">
    <property type="entry name" value="GLUTAMINE-RICH PROTEIN 2"/>
    <property type="match status" value="1"/>
</dbReference>
<keyword evidence="5" id="KW-1185">Reference proteome</keyword>
<dbReference type="InterPro" id="IPR022171">
    <property type="entry name" value="PPE_C"/>
</dbReference>
<reference evidence="4 5" key="1">
    <citation type="submission" date="2017-02" db="EMBL/GenBank/DDBJ databases">
        <title>The new phylogeny of genus Mycobacterium.</title>
        <authorList>
            <person name="Tortoli E."/>
            <person name="Trovato A."/>
            <person name="Cirillo D.M."/>
        </authorList>
    </citation>
    <scope>NUCLEOTIDE SEQUENCE [LARGE SCALE GENOMIC DNA]</scope>
    <source>
        <strain evidence="4 5">IP1130001</strain>
    </source>
</reference>
<comment type="caution">
    <text evidence="4">The sequence shown here is derived from an EMBL/GenBank/DDBJ whole genome shotgun (WGS) entry which is preliminary data.</text>
</comment>
<evidence type="ECO:0000256" key="1">
    <source>
        <dbReference type="ARBA" id="ARBA00010652"/>
    </source>
</evidence>